<evidence type="ECO:0000313" key="4">
    <source>
        <dbReference type="Proteomes" id="UP000233276"/>
    </source>
</evidence>
<keyword evidence="1" id="KW-1133">Transmembrane helix</keyword>
<keyword evidence="1" id="KW-0812">Transmembrane</keyword>
<protein>
    <recommendedName>
        <fullName evidence="5">LPXTG cell wall anchor domain-containing protein</fullName>
    </recommendedName>
</protein>
<keyword evidence="1" id="KW-0472">Membrane</keyword>
<sequence length="195" mass="20034">MTRISRLRTWRTAVLLAALTVWTAAAPAAAQDDLIDAAPTTIGIDTPAPGHAMDWTMTVTNVTSVAVPLSLRVSGERVPLFVGATPLEVTVRDATGGIVVGPLAAGDLIGQLIVLPSLPAGATYALSGTASLPRSADNSYQGLSGELVFEFVAVDPRTPLAQTGGTAPIVFLLLGGALLTLGVLLLTRRKARTDA</sequence>
<name>A0A2K9DDH1_9MICO</name>
<gene>
    <name evidence="3" type="ORF">CXR34_16930</name>
</gene>
<evidence type="ECO:0000256" key="1">
    <source>
        <dbReference type="SAM" id="Phobius"/>
    </source>
</evidence>
<feature type="transmembrane region" description="Helical" evidence="1">
    <location>
        <begin position="167"/>
        <end position="186"/>
    </location>
</feature>
<dbReference type="KEGG" id="mhos:CXR34_16930"/>
<dbReference type="NCBIfam" id="TIGR01167">
    <property type="entry name" value="LPXTG_anchor"/>
    <property type="match status" value="1"/>
</dbReference>
<feature type="signal peptide" evidence="2">
    <location>
        <begin position="1"/>
        <end position="30"/>
    </location>
</feature>
<dbReference type="Proteomes" id="UP000233276">
    <property type="component" value="Chromosome"/>
</dbReference>
<evidence type="ECO:0000256" key="2">
    <source>
        <dbReference type="SAM" id="SignalP"/>
    </source>
</evidence>
<reference evidence="3 4" key="1">
    <citation type="submission" date="2017-12" db="EMBL/GenBank/DDBJ databases">
        <title>Isolation and characterization of estrogens degradatiion strain Microbacterium hominis SJTG1.</title>
        <authorList>
            <person name="Xiong W."/>
            <person name="Yin C."/>
            <person name="Zheng D."/>
            <person name="Liang R."/>
        </authorList>
    </citation>
    <scope>NUCLEOTIDE SEQUENCE [LARGE SCALE GENOMIC DNA]</scope>
    <source>
        <strain evidence="3 4">SJTG1</strain>
    </source>
</reference>
<evidence type="ECO:0008006" key="5">
    <source>
        <dbReference type="Google" id="ProtNLM"/>
    </source>
</evidence>
<proteinExistence type="predicted"/>
<evidence type="ECO:0000313" key="3">
    <source>
        <dbReference type="EMBL" id="AUG30982.1"/>
    </source>
</evidence>
<dbReference type="AlphaFoldDB" id="A0A2K9DDH1"/>
<feature type="chain" id="PRO_5014759200" description="LPXTG cell wall anchor domain-containing protein" evidence="2">
    <location>
        <begin position="31"/>
        <end position="195"/>
    </location>
</feature>
<accession>A0A2K9DDH1</accession>
<keyword evidence="2" id="KW-0732">Signal</keyword>
<dbReference type="EMBL" id="CP025299">
    <property type="protein sequence ID" value="AUG30982.1"/>
    <property type="molecule type" value="Genomic_DNA"/>
</dbReference>
<organism evidence="3 4">
    <name type="scientific">Microbacterium hominis</name>
    <dbReference type="NCBI Taxonomy" id="162426"/>
    <lineage>
        <taxon>Bacteria</taxon>
        <taxon>Bacillati</taxon>
        <taxon>Actinomycetota</taxon>
        <taxon>Actinomycetes</taxon>
        <taxon>Micrococcales</taxon>
        <taxon>Microbacteriaceae</taxon>
        <taxon>Microbacterium</taxon>
    </lineage>
</organism>